<feature type="transmembrane region" description="Helical" evidence="1">
    <location>
        <begin position="49"/>
        <end position="67"/>
    </location>
</feature>
<keyword evidence="1" id="KW-0812">Transmembrane</keyword>
<sequence length="68" mass="7795">MSTVESQLAEINTHLTYIAKRLDEGNAKFQSLEARITQLEQEQTKWKGVMMAISALYAVLVFIVNYMK</sequence>
<evidence type="ECO:0000256" key="1">
    <source>
        <dbReference type="SAM" id="Phobius"/>
    </source>
</evidence>
<reference evidence="2" key="1">
    <citation type="submission" date="2020-04" db="EMBL/GenBank/DDBJ databases">
        <authorList>
            <person name="Chiriac C."/>
            <person name="Salcher M."/>
            <person name="Ghai R."/>
            <person name="Kavagutti S V."/>
        </authorList>
    </citation>
    <scope>NUCLEOTIDE SEQUENCE</scope>
</reference>
<keyword evidence="1" id="KW-0472">Membrane</keyword>
<keyword evidence="1" id="KW-1133">Transmembrane helix</keyword>
<dbReference type="EMBL" id="LR796224">
    <property type="protein sequence ID" value="CAB4128207.1"/>
    <property type="molecule type" value="Genomic_DNA"/>
</dbReference>
<proteinExistence type="predicted"/>
<accession>A0A6J5L4U1</accession>
<name>A0A6J5L4U1_9CAUD</name>
<gene>
    <name evidence="2" type="ORF">UFOVP107_15</name>
    <name evidence="3" type="ORF">UFOVP214_36</name>
</gene>
<protein>
    <submittedName>
        <fullName evidence="2">Uncharacterized protein</fullName>
    </submittedName>
</protein>
<evidence type="ECO:0000313" key="2">
    <source>
        <dbReference type="EMBL" id="CAB4128207.1"/>
    </source>
</evidence>
<organism evidence="2">
    <name type="scientific">uncultured Caudovirales phage</name>
    <dbReference type="NCBI Taxonomy" id="2100421"/>
    <lineage>
        <taxon>Viruses</taxon>
        <taxon>Duplodnaviria</taxon>
        <taxon>Heunggongvirae</taxon>
        <taxon>Uroviricota</taxon>
        <taxon>Caudoviricetes</taxon>
        <taxon>Peduoviridae</taxon>
        <taxon>Maltschvirus</taxon>
        <taxon>Maltschvirus maltsch</taxon>
    </lineage>
</organism>
<evidence type="ECO:0000313" key="3">
    <source>
        <dbReference type="EMBL" id="CAB5218596.1"/>
    </source>
</evidence>
<dbReference type="EMBL" id="LR798264">
    <property type="protein sequence ID" value="CAB5218596.1"/>
    <property type="molecule type" value="Genomic_DNA"/>
</dbReference>